<protein>
    <recommendedName>
        <fullName evidence="2">Siphovirus Gp157</fullName>
    </recommendedName>
</protein>
<reference evidence="1" key="1">
    <citation type="submission" date="2020-04" db="EMBL/GenBank/DDBJ databases">
        <authorList>
            <person name="Chiriac C."/>
            <person name="Salcher M."/>
            <person name="Ghai R."/>
            <person name="Kavagutti S V."/>
        </authorList>
    </citation>
    <scope>NUCLEOTIDE SEQUENCE</scope>
</reference>
<dbReference type="Pfam" id="PF23984">
    <property type="entry name" value="DUF7307"/>
    <property type="match status" value="1"/>
</dbReference>
<evidence type="ECO:0000313" key="1">
    <source>
        <dbReference type="EMBL" id="CAB4168799.1"/>
    </source>
</evidence>
<proteinExistence type="predicted"/>
<evidence type="ECO:0008006" key="2">
    <source>
        <dbReference type="Google" id="ProtNLM"/>
    </source>
</evidence>
<sequence>MAKSPITFETLENTLSDLDVHTLEAHESQQFDLAETLETAGTLLRLLRDTDLLTEAAEDDQPIPASMESLRNLCVEMKALQNKAAALKDQATEVRIPLDNLRMKQIPEMMESLQLKTATFAGLGRVQVAPDLRASTRKGMKPAAMQWLRDQELDGMISETYNATSMKALLRRMIVDGVDIPDDIFNVTPFSRASIVKA</sequence>
<dbReference type="InterPro" id="IPR055731">
    <property type="entry name" value="Pam3_gp33-like"/>
</dbReference>
<name>A0A6J5PA76_9CAUD</name>
<gene>
    <name evidence="1" type="ORF">UFOVP580_49</name>
</gene>
<dbReference type="EMBL" id="LR796832">
    <property type="protein sequence ID" value="CAB4168799.1"/>
    <property type="molecule type" value="Genomic_DNA"/>
</dbReference>
<accession>A0A6J5PA76</accession>
<organism evidence="1">
    <name type="scientific">uncultured Caudovirales phage</name>
    <dbReference type="NCBI Taxonomy" id="2100421"/>
    <lineage>
        <taxon>Viruses</taxon>
        <taxon>Duplodnaviria</taxon>
        <taxon>Heunggongvirae</taxon>
        <taxon>Uroviricota</taxon>
        <taxon>Caudoviricetes</taxon>
        <taxon>Peduoviridae</taxon>
        <taxon>Maltschvirus</taxon>
        <taxon>Maltschvirus maltsch</taxon>
    </lineage>
</organism>